<proteinExistence type="predicted"/>
<protein>
    <submittedName>
        <fullName evidence="1">Uncharacterized protein</fullName>
    </submittedName>
</protein>
<organism evidence="1 2">
    <name type="scientific">Dallia pectoralis</name>
    <name type="common">Alaska blackfish</name>
    <dbReference type="NCBI Taxonomy" id="75939"/>
    <lineage>
        <taxon>Eukaryota</taxon>
        <taxon>Metazoa</taxon>
        <taxon>Chordata</taxon>
        <taxon>Craniata</taxon>
        <taxon>Vertebrata</taxon>
        <taxon>Euteleostomi</taxon>
        <taxon>Actinopterygii</taxon>
        <taxon>Neopterygii</taxon>
        <taxon>Teleostei</taxon>
        <taxon>Protacanthopterygii</taxon>
        <taxon>Esociformes</taxon>
        <taxon>Umbridae</taxon>
        <taxon>Dallia</taxon>
    </lineage>
</organism>
<dbReference type="Proteomes" id="UP001157502">
    <property type="component" value="Chromosome 33"/>
</dbReference>
<evidence type="ECO:0000313" key="2">
    <source>
        <dbReference type="Proteomes" id="UP001157502"/>
    </source>
</evidence>
<evidence type="ECO:0000313" key="1">
    <source>
        <dbReference type="EMBL" id="KAJ7987270.1"/>
    </source>
</evidence>
<comment type="caution">
    <text evidence="1">The sequence shown here is derived from an EMBL/GenBank/DDBJ whole genome shotgun (WGS) entry which is preliminary data.</text>
</comment>
<name>A0ACC2F7P3_DALPE</name>
<accession>A0ACC2F7P3</accession>
<keyword evidence="2" id="KW-1185">Reference proteome</keyword>
<dbReference type="EMBL" id="CM055760">
    <property type="protein sequence ID" value="KAJ7987270.1"/>
    <property type="molecule type" value="Genomic_DNA"/>
</dbReference>
<sequence length="139" mass="15519">MKVDRKPMLSRSRLRQSAPVHHAAARGAVEKVKGKGGEITSERYENPPPTFTDPPTHTHFNLAELQTHNHNKREVQSGSASESQHGDCVFQSSDASGETALENSVLSIHRSRWNQVGDKVHCVRFYIQRSDKGSTLFTL</sequence>
<gene>
    <name evidence="1" type="ORF">DPEC_G00336990</name>
</gene>
<reference evidence="1" key="1">
    <citation type="submission" date="2021-05" db="EMBL/GenBank/DDBJ databases">
        <authorList>
            <person name="Pan Q."/>
            <person name="Jouanno E."/>
            <person name="Zahm M."/>
            <person name="Klopp C."/>
            <person name="Cabau C."/>
            <person name="Louis A."/>
            <person name="Berthelot C."/>
            <person name="Parey E."/>
            <person name="Roest Crollius H."/>
            <person name="Montfort J."/>
            <person name="Robinson-Rechavi M."/>
            <person name="Bouchez O."/>
            <person name="Lampietro C."/>
            <person name="Lopez Roques C."/>
            <person name="Donnadieu C."/>
            <person name="Postlethwait J."/>
            <person name="Bobe J."/>
            <person name="Dillon D."/>
            <person name="Chandos A."/>
            <person name="von Hippel F."/>
            <person name="Guiguen Y."/>
        </authorList>
    </citation>
    <scope>NUCLEOTIDE SEQUENCE</scope>
    <source>
        <strain evidence="1">YG-Jan2019</strain>
    </source>
</reference>